<dbReference type="Proteomes" id="UP000007719">
    <property type="component" value="Chromosome"/>
</dbReference>
<organism evidence="5 6">
    <name type="scientific">Dictyoglomus turgidum (strain DSM 6724 / Z-1310)</name>
    <dbReference type="NCBI Taxonomy" id="515635"/>
    <lineage>
        <taxon>Bacteria</taxon>
        <taxon>Pseudomonadati</taxon>
        <taxon>Dictyoglomota</taxon>
        <taxon>Dictyoglomia</taxon>
        <taxon>Dictyoglomales</taxon>
        <taxon>Dictyoglomaceae</taxon>
        <taxon>Dictyoglomus</taxon>
    </lineage>
</organism>
<accession>B8DZ18</accession>
<dbReference type="EMBL" id="CP001251">
    <property type="protein sequence ID" value="ACK41644.1"/>
    <property type="molecule type" value="Genomic_DNA"/>
</dbReference>
<dbReference type="InParanoid" id="B8DZ18"/>
<evidence type="ECO:0000313" key="6">
    <source>
        <dbReference type="Proteomes" id="UP000007719"/>
    </source>
</evidence>
<keyword evidence="1" id="KW-0479">Metal-binding</keyword>
<dbReference type="SMART" id="SM00729">
    <property type="entry name" value="Elp3"/>
    <property type="match status" value="1"/>
</dbReference>
<dbReference type="KEGG" id="dtu:Dtur_0327"/>
<dbReference type="SFLD" id="SFLDG01084">
    <property type="entry name" value="Uncharacterised_Radical_SAM_Su"/>
    <property type="match status" value="1"/>
</dbReference>
<dbReference type="CDD" id="cd01335">
    <property type="entry name" value="Radical_SAM"/>
    <property type="match status" value="1"/>
</dbReference>
<protein>
    <submittedName>
        <fullName evidence="5">Radical SAM domain protein</fullName>
    </submittedName>
</protein>
<dbReference type="eggNOG" id="COG1533">
    <property type="taxonomic scope" value="Bacteria"/>
</dbReference>
<dbReference type="PROSITE" id="PS51918">
    <property type="entry name" value="RADICAL_SAM"/>
    <property type="match status" value="1"/>
</dbReference>
<dbReference type="Pfam" id="PF04055">
    <property type="entry name" value="Radical_SAM"/>
    <property type="match status" value="1"/>
</dbReference>
<evidence type="ECO:0000256" key="3">
    <source>
        <dbReference type="ARBA" id="ARBA00023014"/>
    </source>
</evidence>
<keyword evidence="3" id="KW-0411">Iron-sulfur</keyword>
<feature type="domain" description="Radical SAM core" evidence="4">
    <location>
        <begin position="16"/>
        <end position="258"/>
    </location>
</feature>
<dbReference type="InterPro" id="IPR040086">
    <property type="entry name" value="MJ0683-like"/>
</dbReference>
<dbReference type="GO" id="GO:0003824">
    <property type="term" value="F:catalytic activity"/>
    <property type="evidence" value="ECO:0007669"/>
    <property type="project" value="InterPro"/>
</dbReference>
<proteinExistence type="predicted"/>
<dbReference type="SUPFAM" id="SSF102114">
    <property type="entry name" value="Radical SAM enzymes"/>
    <property type="match status" value="1"/>
</dbReference>
<dbReference type="InterPro" id="IPR007197">
    <property type="entry name" value="rSAM"/>
</dbReference>
<dbReference type="GO" id="GO:0046872">
    <property type="term" value="F:metal ion binding"/>
    <property type="evidence" value="ECO:0007669"/>
    <property type="project" value="UniProtKB-KW"/>
</dbReference>
<dbReference type="Gene3D" id="3.80.30.30">
    <property type="match status" value="1"/>
</dbReference>
<gene>
    <name evidence="5" type="ordered locus">Dtur_0327</name>
</gene>
<reference evidence="6" key="1">
    <citation type="journal article" date="2016" name="Front. Microbiol.">
        <title>The complete genome sequence of hyperthermophile Dictyoglomus turgidum DSM 6724 reveals a specialized carbohydrate fermentor.</title>
        <authorList>
            <person name="Brumm P.J."/>
            <person name="Gowda K."/>
            <person name="Robb F.T."/>
            <person name="Mead D.A."/>
        </authorList>
    </citation>
    <scope>NUCLEOTIDE SEQUENCE [LARGE SCALE GENOMIC DNA]</scope>
    <source>
        <strain evidence="6">DSM 6724 / Z-1310</strain>
    </source>
</reference>
<dbReference type="InterPro" id="IPR006638">
    <property type="entry name" value="Elp3/MiaA/NifB-like_rSAM"/>
</dbReference>
<dbReference type="EnsemblBacteria" id="ACK41644">
    <property type="protein sequence ID" value="ACK41644"/>
    <property type="gene ID" value="Dtur_0327"/>
</dbReference>
<sequence length="281" mass="33072">MVIKEITCKTAISKCGFPSGGWAINPYVGCAHGCLYCYARFMKRFTKHTEGWGEFVDIRVNMPEVLKKEIKREKYKNGNINIGTVTDPYQPLEEKYEITRKILEILSEYPYPLSILTKSDLVLRDIDLIKKFKNIDVNITLNTLDEDWKRVVEPNSPSIERRIYTIERLKQENIKVYVMMGPFWPFFSDAEELIKTFKVLGIEEIYTESFNTRGGTFSEIERLMSQHYPNLLPRMKEILFDKENFNNFYSLVKENLLELAKQYNIKINIYFGRGHAKFHSL</sequence>
<dbReference type="GO" id="GO:0051536">
    <property type="term" value="F:iron-sulfur cluster binding"/>
    <property type="evidence" value="ECO:0007669"/>
    <property type="project" value="UniProtKB-KW"/>
</dbReference>
<keyword evidence="6" id="KW-1185">Reference proteome</keyword>
<dbReference type="PATRIC" id="fig|515635.4.peg.348"/>
<dbReference type="PANTHER" id="PTHR43432">
    <property type="entry name" value="SLR0285 PROTEIN"/>
    <property type="match status" value="1"/>
</dbReference>
<evidence type="ECO:0000313" key="5">
    <source>
        <dbReference type="EMBL" id="ACK41644.1"/>
    </source>
</evidence>
<dbReference type="STRING" id="515635.Dtur_0327"/>
<dbReference type="OrthoDB" id="9785699at2"/>
<dbReference type="RefSeq" id="WP_012582729.1">
    <property type="nucleotide sequence ID" value="NC_011661.1"/>
</dbReference>
<dbReference type="SFLD" id="SFLDS00029">
    <property type="entry name" value="Radical_SAM"/>
    <property type="match status" value="1"/>
</dbReference>
<evidence type="ECO:0000259" key="4">
    <source>
        <dbReference type="PROSITE" id="PS51918"/>
    </source>
</evidence>
<evidence type="ECO:0000256" key="1">
    <source>
        <dbReference type="ARBA" id="ARBA00022723"/>
    </source>
</evidence>
<name>B8DZ18_DICTD</name>
<dbReference type="PANTHER" id="PTHR43432:SF3">
    <property type="entry name" value="SLR0285 PROTEIN"/>
    <property type="match status" value="1"/>
</dbReference>
<dbReference type="HOGENOM" id="CLU_015525_2_2_0"/>
<dbReference type="AlphaFoldDB" id="B8DZ18"/>
<keyword evidence="2" id="KW-0408">Iron</keyword>
<evidence type="ECO:0000256" key="2">
    <source>
        <dbReference type="ARBA" id="ARBA00023004"/>
    </source>
</evidence>
<dbReference type="InterPro" id="IPR058240">
    <property type="entry name" value="rSAM_sf"/>
</dbReference>